<name>Q70J71_STRGR</name>
<evidence type="ECO:0000256" key="1">
    <source>
        <dbReference type="SAM" id="MobiDB-lite"/>
    </source>
</evidence>
<protein>
    <submittedName>
        <fullName evidence="3">NDP-4-ketoreductase</fullName>
    </submittedName>
</protein>
<dbReference type="AlphaFoldDB" id="Q70J71"/>
<evidence type="ECO:0000259" key="2">
    <source>
        <dbReference type="Pfam" id="PF01370"/>
    </source>
</evidence>
<feature type="region of interest" description="Disordered" evidence="1">
    <location>
        <begin position="312"/>
        <end position="356"/>
    </location>
</feature>
<dbReference type="GO" id="GO:0004029">
    <property type="term" value="F:aldehyde dehydrogenase (NAD+) activity"/>
    <property type="evidence" value="ECO:0007669"/>
    <property type="project" value="TreeGrafter"/>
</dbReference>
<proteinExistence type="predicted"/>
<dbReference type="PANTHER" id="PTHR48079:SF6">
    <property type="entry name" value="NAD(P)-BINDING DOMAIN-CONTAINING PROTEIN-RELATED"/>
    <property type="match status" value="1"/>
</dbReference>
<dbReference type="CDD" id="cd08946">
    <property type="entry name" value="SDR_e"/>
    <property type="match status" value="1"/>
</dbReference>
<accession>Q70J71</accession>
<feature type="compositionally biased region" description="Low complexity" evidence="1">
    <location>
        <begin position="325"/>
        <end position="334"/>
    </location>
</feature>
<dbReference type="Gene3D" id="3.40.50.720">
    <property type="entry name" value="NAD(P)-binding Rossmann-like Domain"/>
    <property type="match status" value="1"/>
</dbReference>
<feature type="domain" description="NAD-dependent epimerase/dehydratase" evidence="2">
    <location>
        <begin position="10"/>
        <end position="255"/>
    </location>
</feature>
<dbReference type="EMBL" id="AJ578458">
    <property type="protein sequence ID" value="CAE17544.1"/>
    <property type="molecule type" value="Genomic_DNA"/>
</dbReference>
<dbReference type="InterPro" id="IPR051783">
    <property type="entry name" value="NAD(P)-dependent_oxidoreduct"/>
</dbReference>
<dbReference type="PANTHER" id="PTHR48079">
    <property type="entry name" value="PROTEIN YEEZ"/>
    <property type="match status" value="1"/>
</dbReference>
<sequence>MAGEKTEPLVVVLGAAGYLGSAVVAELARRPVRLRRVARPGRLREIPAAVWGDASSQASPWAADLSRPGAVARAVAGADVIVHLVAHIGEASAWRAAEHDPAAARVNVEPAHDLVAALRARRGGGPPPVVLFAGSASQVGRAGVIDGSEPDEPVTVYARQKLAAEQALLAASAEGVLRGVSLRLPTVYGAGPGPLGNGVVTAMARRAFAGEPLPVWSDGSVERDLLHVTDAARAFAVCAAPDRAGALAGRHWVVGTGRPVRVADLFTAVARSVAAHTGAPPVPVVSVEPPATATAADVRGTVVDASAFRTATAGAPGSRCRRRWTSWWRPSPGRGQSDDGPQDRGGVPQTMWSSGT</sequence>
<dbReference type="InterPro" id="IPR036291">
    <property type="entry name" value="NAD(P)-bd_dom_sf"/>
</dbReference>
<dbReference type="SUPFAM" id="SSF51735">
    <property type="entry name" value="NAD(P)-binding Rossmann-fold domains"/>
    <property type="match status" value="1"/>
</dbReference>
<dbReference type="GO" id="GO:0005737">
    <property type="term" value="C:cytoplasm"/>
    <property type="evidence" value="ECO:0007669"/>
    <property type="project" value="TreeGrafter"/>
</dbReference>
<evidence type="ECO:0000313" key="3">
    <source>
        <dbReference type="EMBL" id="CAE17544.1"/>
    </source>
</evidence>
<organism evidence="3">
    <name type="scientific">Streptomyces griseus subsp. griseus</name>
    <dbReference type="NCBI Taxonomy" id="67263"/>
    <lineage>
        <taxon>Bacteria</taxon>
        <taxon>Bacillati</taxon>
        <taxon>Actinomycetota</taxon>
        <taxon>Actinomycetes</taxon>
        <taxon>Kitasatosporales</taxon>
        <taxon>Streptomycetaceae</taxon>
        <taxon>Streptomyces</taxon>
    </lineage>
</organism>
<reference evidence="3" key="1">
    <citation type="submission" date="2003-07" db="EMBL/GenBank/DDBJ databases">
        <title>Biosynthesis of the antitumor chromomycin A3 in Streptomyces griseus: analysis of the gene cluster and rational design of novel chromomycin analogues.</title>
        <authorList>
            <person name="Menendez N."/>
            <person name="Nur-e-Alam M."/>
            <person name="Brana A.F."/>
            <person name="Rohr J."/>
            <person name="Salas J.A."/>
            <person name="Mendez C."/>
        </authorList>
    </citation>
    <scope>NUCLEOTIDE SEQUENCE</scope>
    <source>
        <strain evidence="3">ATCC 13273</strain>
    </source>
</reference>
<dbReference type="Pfam" id="PF01370">
    <property type="entry name" value="Epimerase"/>
    <property type="match status" value="1"/>
</dbReference>
<gene>
    <name evidence="3" type="primary">cmmUIII</name>
</gene>
<dbReference type="InterPro" id="IPR001509">
    <property type="entry name" value="Epimerase_deHydtase"/>
</dbReference>